<protein>
    <submittedName>
        <fullName evidence="3">CACTA en-spm transposon protein</fullName>
    </submittedName>
</protein>
<proteinExistence type="predicted"/>
<dbReference type="PANTHER" id="PTHR33499:SF11">
    <property type="entry name" value="NO APICAL MERISTEM-ASSOCIATED C-TERMINAL DOMAIN-CONTAINING PROTEIN"/>
    <property type="match status" value="1"/>
</dbReference>
<feature type="compositionally biased region" description="Polar residues" evidence="1">
    <location>
        <begin position="328"/>
        <end position="343"/>
    </location>
</feature>
<dbReference type="AlphaFoldDB" id="A0A5D3CU39"/>
<name>A0A5D3CU39_CUCMM</name>
<dbReference type="OrthoDB" id="1921870at2759"/>
<evidence type="ECO:0000256" key="1">
    <source>
        <dbReference type="SAM" id="MobiDB-lite"/>
    </source>
</evidence>
<organism evidence="3 5">
    <name type="scientific">Cucumis melo var. makuwa</name>
    <name type="common">Oriental melon</name>
    <dbReference type="NCBI Taxonomy" id="1194695"/>
    <lineage>
        <taxon>Eukaryota</taxon>
        <taxon>Viridiplantae</taxon>
        <taxon>Streptophyta</taxon>
        <taxon>Embryophyta</taxon>
        <taxon>Tracheophyta</taxon>
        <taxon>Spermatophyta</taxon>
        <taxon>Magnoliopsida</taxon>
        <taxon>eudicotyledons</taxon>
        <taxon>Gunneridae</taxon>
        <taxon>Pentapetalae</taxon>
        <taxon>rosids</taxon>
        <taxon>fabids</taxon>
        <taxon>Cucurbitales</taxon>
        <taxon>Cucurbitaceae</taxon>
        <taxon>Benincaseae</taxon>
        <taxon>Cucumis</taxon>
    </lineage>
</organism>
<gene>
    <name evidence="3" type="ORF">E5676_scaffold692G00600</name>
    <name evidence="2" type="ORF">E6C27_scaffold749G00590</name>
</gene>
<sequence>MTLYAELTLISQKTTSRMTLYAELTLISQSLKDRLCIMSLTTSSMMWMNTCHMQATTNYSDKPLVMSSSYPRNNFMEMDAMFLEFEDDLDNIVGGSSSVGDNATGSSSQQLVTPNPRRRAQSRLLELERHVAINGCIPMTIAPRAKKPIFPHNVRFSQEIGVCVRKTFSVRCLKWADVGREYIEVVKGNLQRFFVLDLNDQAMNRFVEHQMLTTFKEFRVDCHRHFKKYSDPEEARANSPNALYELVERKGKSVNRLELFWETHVRAGTFVSQATVDAHNQMLELQSQPTPEGSQPLSEDEICDQVLGRRPGYSKDLGRGPKPKAHRTTSASNSSTSCPQSTQKEIELQAKLNEVLEWIEVQDRNHQVLASQVKRMQKLIEDFTRAQQRPPHVP</sequence>
<dbReference type="EMBL" id="SSTE01004817">
    <property type="protein sequence ID" value="KAA0061373.1"/>
    <property type="molecule type" value="Genomic_DNA"/>
</dbReference>
<dbReference type="EMBL" id="SSTD01009149">
    <property type="protein sequence ID" value="TYK14728.1"/>
    <property type="molecule type" value="Genomic_DNA"/>
</dbReference>
<accession>A0A5D3CU39</accession>
<feature type="compositionally biased region" description="Polar residues" evidence="1">
    <location>
        <begin position="96"/>
        <end position="113"/>
    </location>
</feature>
<evidence type="ECO:0000313" key="4">
    <source>
        <dbReference type="Proteomes" id="UP000321393"/>
    </source>
</evidence>
<dbReference type="Proteomes" id="UP000321947">
    <property type="component" value="Unassembled WGS sequence"/>
</dbReference>
<dbReference type="Proteomes" id="UP000321393">
    <property type="component" value="Unassembled WGS sequence"/>
</dbReference>
<evidence type="ECO:0000313" key="3">
    <source>
        <dbReference type="EMBL" id="TYK14728.1"/>
    </source>
</evidence>
<feature type="region of interest" description="Disordered" evidence="1">
    <location>
        <begin position="96"/>
        <end position="117"/>
    </location>
</feature>
<reference evidence="4 5" key="1">
    <citation type="submission" date="2019-08" db="EMBL/GenBank/DDBJ databases">
        <title>Draft genome sequences of two oriental melons (Cucumis melo L. var makuwa).</title>
        <authorList>
            <person name="Kwon S.-Y."/>
        </authorList>
    </citation>
    <scope>NUCLEOTIDE SEQUENCE [LARGE SCALE GENOMIC DNA]</scope>
    <source>
        <strain evidence="5">cv. Chang Bougi</strain>
        <strain evidence="4">cv. SW 3</strain>
        <tissue evidence="3">Leaf</tissue>
    </source>
</reference>
<evidence type="ECO:0000313" key="2">
    <source>
        <dbReference type="EMBL" id="KAA0061373.1"/>
    </source>
</evidence>
<feature type="region of interest" description="Disordered" evidence="1">
    <location>
        <begin position="309"/>
        <end position="343"/>
    </location>
</feature>
<dbReference type="PANTHER" id="PTHR33499">
    <property type="entry name" value="OS12G0282400 PROTEIN-RELATED"/>
    <property type="match status" value="1"/>
</dbReference>
<evidence type="ECO:0000313" key="5">
    <source>
        <dbReference type="Proteomes" id="UP000321947"/>
    </source>
</evidence>
<comment type="caution">
    <text evidence="3">The sequence shown here is derived from an EMBL/GenBank/DDBJ whole genome shotgun (WGS) entry which is preliminary data.</text>
</comment>